<feature type="transmembrane region" description="Helical" evidence="9">
    <location>
        <begin position="28"/>
        <end position="50"/>
    </location>
</feature>
<evidence type="ECO:0000256" key="6">
    <source>
        <dbReference type="ARBA" id="ARBA00023136"/>
    </source>
</evidence>
<evidence type="ECO:0000256" key="9">
    <source>
        <dbReference type="SAM" id="Phobius"/>
    </source>
</evidence>
<feature type="region of interest" description="Disordered" evidence="8">
    <location>
        <begin position="107"/>
        <end position="135"/>
    </location>
</feature>
<evidence type="ECO:0000256" key="4">
    <source>
        <dbReference type="ARBA" id="ARBA00022692"/>
    </source>
</evidence>
<evidence type="ECO:0000256" key="3">
    <source>
        <dbReference type="ARBA" id="ARBA00022475"/>
    </source>
</evidence>
<evidence type="ECO:0000259" key="10">
    <source>
        <dbReference type="PROSITE" id="PS51123"/>
    </source>
</evidence>
<evidence type="ECO:0000256" key="5">
    <source>
        <dbReference type="ARBA" id="ARBA00022989"/>
    </source>
</evidence>
<evidence type="ECO:0000256" key="1">
    <source>
        <dbReference type="ARBA" id="ARBA00004162"/>
    </source>
</evidence>
<name>A0A5R9ACB0_PSENT</name>
<protein>
    <recommendedName>
        <fullName evidence="10">OmpA-like domain-containing protein</fullName>
    </recommendedName>
</protein>
<comment type="caution">
    <text evidence="11">The sequence shown here is derived from an EMBL/GenBank/DDBJ whole genome shotgun (WGS) entry which is preliminary data.</text>
</comment>
<evidence type="ECO:0000313" key="11">
    <source>
        <dbReference type="EMBL" id="TLP76273.1"/>
    </source>
</evidence>
<dbReference type="RefSeq" id="WP_138213251.1">
    <property type="nucleotide sequence ID" value="NZ_VASG01000002.1"/>
</dbReference>
<dbReference type="Pfam" id="PF00691">
    <property type="entry name" value="OmpA"/>
    <property type="match status" value="1"/>
</dbReference>
<evidence type="ECO:0000256" key="8">
    <source>
        <dbReference type="SAM" id="MobiDB-lite"/>
    </source>
</evidence>
<dbReference type="InterPro" id="IPR006665">
    <property type="entry name" value="OmpA-like"/>
</dbReference>
<dbReference type="SUPFAM" id="SSF103088">
    <property type="entry name" value="OmpA-like"/>
    <property type="match status" value="1"/>
</dbReference>
<dbReference type="Pfam" id="PF13677">
    <property type="entry name" value="MotB_plug"/>
    <property type="match status" value="1"/>
</dbReference>
<evidence type="ECO:0000256" key="2">
    <source>
        <dbReference type="ARBA" id="ARBA00008914"/>
    </source>
</evidence>
<keyword evidence="6 7" id="KW-0472">Membrane</keyword>
<organism evidence="11 12">
    <name type="scientific">Pseudomonas nitroreducens</name>
    <dbReference type="NCBI Taxonomy" id="46680"/>
    <lineage>
        <taxon>Bacteria</taxon>
        <taxon>Pseudomonadati</taxon>
        <taxon>Pseudomonadota</taxon>
        <taxon>Gammaproteobacteria</taxon>
        <taxon>Pseudomonadales</taxon>
        <taxon>Pseudomonadaceae</taxon>
        <taxon>Pseudomonas</taxon>
    </lineage>
</organism>
<feature type="region of interest" description="Disordered" evidence="8">
    <location>
        <begin position="1"/>
        <end position="25"/>
    </location>
</feature>
<accession>A0A5R9ACB0</accession>
<dbReference type="GO" id="GO:0005886">
    <property type="term" value="C:plasma membrane"/>
    <property type="evidence" value="ECO:0007669"/>
    <property type="project" value="UniProtKB-SubCell"/>
</dbReference>
<feature type="domain" description="OmpA-like" evidence="10">
    <location>
        <begin position="167"/>
        <end position="286"/>
    </location>
</feature>
<comment type="subcellular location">
    <subcellularLocation>
        <location evidence="1">Cell membrane</location>
        <topology evidence="1">Single-pass membrane protein</topology>
    </subcellularLocation>
</comment>
<reference evidence="12" key="2">
    <citation type="submission" date="2019-06" db="EMBL/GenBank/DDBJ databases">
        <title>AzeR, a transcriptional regulator that responds to azelaic acid in Pseudomonas nitroreducens.</title>
        <authorList>
            <person name="Bez C."/>
            <person name="Javvadi S.G."/>
            <person name="Bertani I."/>
            <person name="Devescovi G."/>
            <person name="Studholme D.J."/>
            <person name="Geller A."/>
            <person name="Levy A."/>
            <person name="Venturi V."/>
        </authorList>
    </citation>
    <scope>NUCLEOTIDE SEQUENCE [LARGE SCALE GENOMIC DNA]</scope>
    <source>
        <strain evidence="12">DSM 9128</strain>
    </source>
</reference>
<comment type="similarity">
    <text evidence="2">Belongs to the MotB family.</text>
</comment>
<evidence type="ECO:0000256" key="7">
    <source>
        <dbReference type="PROSITE-ProRule" id="PRU00473"/>
    </source>
</evidence>
<dbReference type="PANTHER" id="PTHR30329">
    <property type="entry name" value="STATOR ELEMENT OF FLAGELLAR MOTOR COMPLEX"/>
    <property type="match status" value="1"/>
</dbReference>
<dbReference type="PROSITE" id="PS51123">
    <property type="entry name" value="OMPA_2"/>
    <property type="match status" value="1"/>
</dbReference>
<evidence type="ECO:0000313" key="12">
    <source>
        <dbReference type="Proteomes" id="UP000307510"/>
    </source>
</evidence>
<dbReference type="CDD" id="cd07185">
    <property type="entry name" value="OmpA_C-like"/>
    <property type="match status" value="1"/>
</dbReference>
<feature type="region of interest" description="Disordered" evidence="8">
    <location>
        <begin position="311"/>
        <end position="356"/>
    </location>
</feature>
<dbReference type="AlphaFoldDB" id="A0A5R9ACB0"/>
<feature type="compositionally biased region" description="Low complexity" evidence="8">
    <location>
        <begin position="336"/>
        <end position="356"/>
    </location>
</feature>
<dbReference type="InterPro" id="IPR036737">
    <property type="entry name" value="OmpA-like_sf"/>
</dbReference>
<keyword evidence="4 9" id="KW-0812">Transmembrane</keyword>
<dbReference type="InterPro" id="IPR050330">
    <property type="entry name" value="Bact_OuterMem_StrucFunc"/>
</dbReference>
<keyword evidence="5 9" id="KW-1133">Transmembrane helix</keyword>
<dbReference type="InterPro" id="IPR025713">
    <property type="entry name" value="MotB-like_N_dom"/>
</dbReference>
<reference evidence="11 12" key="1">
    <citation type="submission" date="2019-05" db="EMBL/GenBank/DDBJ databases">
        <authorList>
            <person name="Moore K."/>
            <person name="O'Neill P."/>
            <person name="Farbos A."/>
            <person name="Studholme D.J."/>
        </authorList>
    </citation>
    <scope>NUCLEOTIDE SEQUENCE [LARGE SCALE GENOMIC DNA]</scope>
    <source>
        <strain evidence="11 12">DSM 9128</strain>
    </source>
</reference>
<keyword evidence="3" id="KW-1003">Cell membrane</keyword>
<feature type="compositionally biased region" description="Pro residues" evidence="8">
    <location>
        <begin position="315"/>
        <end position="329"/>
    </location>
</feature>
<feature type="region of interest" description="Disordered" evidence="8">
    <location>
        <begin position="80"/>
        <end position="99"/>
    </location>
</feature>
<proteinExistence type="inferred from homology"/>
<sequence length="356" mass="38860">MKKRADKHSEVIIKRRSKKGHDDEHGGAWKVAFADFTLAMMALFMVLWIVHPQTEPQPVAVGDQDANPVVDGGAGVFDGASRTPIELDGMPQPIKTPEKPAPQLALEAGKQGRAGEQAKDSSVQQDGDGRQYDSNEDLRELAELIREVSGKVDALANIEVTVVPQGLRILIKDDQQRFMFARGQATLDPHFQTLLGALSGVLAKVQNKLILSGHTDAVQYRRPDGYNNWNLSGDRALRARNVMVDSGLPAAHVLQVAAQADVMPLRPEDPENGANRRIEILLLTQRAESLYREIFGESYAQVHYSESGAKLIEPQPQPQPQPQPLPQPPETEVKVPASAALEATAPANATEPTLKL</sequence>
<dbReference type="PANTHER" id="PTHR30329:SF21">
    <property type="entry name" value="LIPOPROTEIN YIAD-RELATED"/>
    <property type="match status" value="1"/>
</dbReference>
<dbReference type="EMBL" id="VASG01000002">
    <property type="protein sequence ID" value="TLP76273.1"/>
    <property type="molecule type" value="Genomic_DNA"/>
</dbReference>
<dbReference type="Proteomes" id="UP000307510">
    <property type="component" value="Unassembled WGS sequence"/>
</dbReference>
<gene>
    <name evidence="11" type="ORF">FEA48_07705</name>
</gene>
<dbReference type="Gene3D" id="3.30.1330.60">
    <property type="entry name" value="OmpA-like domain"/>
    <property type="match status" value="1"/>
</dbReference>